<dbReference type="InterPro" id="IPR020568">
    <property type="entry name" value="Ribosomal_Su5_D2-typ_SF"/>
</dbReference>
<feature type="active site" evidence="2">
    <location>
        <position position="233"/>
    </location>
</feature>
<dbReference type="OrthoDB" id="15525at2157"/>
<evidence type="ECO:0000313" key="5">
    <source>
        <dbReference type="Proteomes" id="UP000033072"/>
    </source>
</evidence>
<dbReference type="GO" id="GO:0004176">
    <property type="term" value="F:ATP-dependent peptidase activity"/>
    <property type="evidence" value="ECO:0007669"/>
    <property type="project" value="UniProtKB-UniRule"/>
</dbReference>
<dbReference type="AlphaFoldDB" id="A0A0E3S8I5"/>
<dbReference type="PATRIC" id="fig|1434111.4.peg.2874"/>
<feature type="domain" description="Lon proteolytic" evidence="3">
    <location>
        <begin position="106"/>
        <end position="305"/>
    </location>
</feature>
<protein>
    <submittedName>
        <fullName evidence="4">ATP-dependent protease La Type I</fullName>
        <ecNumber evidence="4">3.4.21.53</ecNumber>
    </submittedName>
</protein>
<evidence type="ECO:0000313" key="4">
    <source>
        <dbReference type="EMBL" id="AKB75423.1"/>
    </source>
</evidence>
<dbReference type="PROSITE" id="PS51786">
    <property type="entry name" value="LON_PROTEOLYTIC"/>
    <property type="match status" value="1"/>
</dbReference>
<dbReference type="EC" id="3.4.21.53" evidence="4"/>
<dbReference type="HOGENOM" id="CLU_079274_0_0_2"/>
<dbReference type="RefSeq" id="WP_048129403.1">
    <property type="nucleotide sequence ID" value="NZ_CP009515.1"/>
</dbReference>
<dbReference type="InterPro" id="IPR014721">
    <property type="entry name" value="Ribsml_uS5_D2-typ_fold_subgr"/>
</dbReference>
<sequence length="305" mass="33104">MKSKLLTFLLVLSLVANAYFVWFQPTPPGSEQVQEMQASINSLERVNQNLKAQILQDNSSLQSYASQVDFYREKVFKLESNLQACPAGREGFATLQGPAVFQKIENEQTGPFVRQSITEEGTLINISAEVQPGKGRVLVQTTPLMGIVFQDAANTAVFVAQNKTGIPLSGSDTIFSITARDEIPGVDGPSAGALMTLLMISALSGTELNDSITLTGTIDPKGNIGPIGGIFEKAKAAKAGGKTLFLLPGENSELVIYKSVERKYGGFTIIENVPKTVDSRDYIEENIGIRVEYVDTIDDVLKYEK</sequence>
<dbReference type="GO" id="GO:0004252">
    <property type="term" value="F:serine-type endopeptidase activity"/>
    <property type="evidence" value="ECO:0007669"/>
    <property type="project" value="UniProtKB-UniRule"/>
</dbReference>
<proteinExistence type="inferred from homology"/>
<keyword evidence="5" id="KW-1185">Reference proteome</keyword>
<dbReference type="KEGG" id="mls:MSLAZ_2162"/>
<organism evidence="4 5">
    <name type="scientific">Methanosarcina lacustris Z-7289</name>
    <dbReference type="NCBI Taxonomy" id="1434111"/>
    <lineage>
        <taxon>Archaea</taxon>
        <taxon>Methanobacteriati</taxon>
        <taxon>Methanobacteriota</taxon>
        <taxon>Stenosarchaea group</taxon>
        <taxon>Methanomicrobia</taxon>
        <taxon>Methanosarcinales</taxon>
        <taxon>Methanosarcinaceae</taxon>
        <taxon>Methanosarcina</taxon>
    </lineage>
</organism>
<keyword evidence="2 4" id="KW-0645">Protease</keyword>
<dbReference type="GO" id="GO:0005524">
    <property type="term" value="F:ATP binding"/>
    <property type="evidence" value="ECO:0007669"/>
    <property type="project" value="InterPro"/>
</dbReference>
<dbReference type="Pfam" id="PF05362">
    <property type="entry name" value="Lon_C"/>
    <property type="match status" value="1"/>
</dbReference>
<dbReference type="PANTHER" id="PTHR10046">
    <property type="entry name" value="ATP DEPENDENT LON PROTEASE FAMILY MEMBER"/>
    <property type="match status" value="1"/>
</dbReference>
<dbReference type="GO" id="GO:0012505">
    <property type="term" value="C:endomembrane system"/>
    <property type="evidence" value="ECO:0007669"/>
    <property type="project" value="UniProtKB-SubCell"/>
</dbReference>
<dbReference type="GO" id="GO:0030163">
    <property type="term" value="P:protein catabolic process"/>
    <property type="evidence" value="ECO:0007669"/>
    <property type="project" value="InterPro"/>
</dbReference>
<dbReference type="GO" id="GO:0006508">
    <property type="term" value="P:proteolysis"/>
    <property type="evidence" value="ECO:0007669"/>
    <property type="project" value="UniProtKB-KW"/>
</dbReference>
<dbReference type="GeneID" id="24806967"/>
<evidence type="ECO:0000259" key="3">
    <source>
        <dbReference type="PROSITE" id="PS51786"/>
    </source>
</evidence>
<feature type="active site" evidence="2">
    <location>
        <position position="190"/>
    </location>
</feature>
<evidence type="ECO:0000256" key="1">
    <source>
        <dbReference type="ARBA" id="ARBA00004127"/>
    </source>
</evidence>
<comment type="similarity">
    <text evidence="2">Belongs to the peptidase S16 family.</text>
</comment>
<dbReference type="Proteomes" id="UP000033072">
    <property type="component" value="Chromosome"/>
</dbReference>
<dbReference type="InterPro" id="IPR008269">
    <property type="entry name" value="Lon_proteolytic"/>
</dbReference>
<evidence type="ECO:0000256" key="2">
    <source>
        <dbReference type="PROSITE-ProRule" id="PRU01122"/>
    </source>
</evidence>
<comment type="subcellular location">
    <subcellularLocation>
        <location evidence="1">Endomembrane system</location>
        <topology evidence="1">Multi-pass membrane protein</topology>
    </subcellularLocation>
</comment>
<keyword evidence="2" id="KW-0720">Serine protease</keyword>
<gene>
    <name evidence="4" type="ORF">MSLAZ_2162</name>
</gene>
<dbReference type="SUPFAM" id="SSF54211">
    <property type="entry name" value="Ribosomal protein S5 domain 2-like"/>
    <property type="match status" value="1"/>
</dbReference>
<accession>A0A0E3S8I5</accession>
<name>A0A0E3S8I5_9EURY</name>
<reference evidence="4 5" key="1">
    <citation type="submission" date="2014-07" db="EMBL/GenBank/DDBJ databases">
        <title>Methanogenic archaea and the global carbon cycle.</title>
        <authorList>
            <person name="Henriksen J.R."/>
            <person name="Luke J."/>
            <person name="Reinhart S."/>
            <person name="Benedict M.N."/>
            <person name="Youngblut N.D."/>
            <person name="Metcalf M.E."/>
            <person name="Whitaker R.J."/>
            <person name="Metcalf W.W."/>
        </authorList>
    </citation>
    <scope>NUCLEOTIDE SEQUENCE [LARGE SCALE GENOMIC DNA]</scope>
    <source>
        <strain evidence="4 5">Z-7289</strain>
    </source>
</reference>
<keyword evidence="2 4" id="KW-0378">Hydrolase</keyword>
<dbReference type="EMBL" id="CP009515">
    <property type="protein sequence ID" value="AKB75423.1"/>
    <property type="molecule type" value="Genomic_DNA"/>
</dbReference>
<dbReference type="Gene3D" id="3.30.230.10">
    <property type="match status" value="1"/>
</dbReference>
<dbReference type="InterPro" id="IPR027065">
    <property type="entry name" value="Lon_Prtase"/>
</dbReference>